<dbReference type="EMBL" id="QOVK01000007">
    <property type="protein sequence ID" value="RXG21713.1"/>
    <property type="molecule type" value="Genomic_DNA"/>
</dbReference>
<gene>
    <name evidence="1" type="ORF">DSM02_1958</name>
</gene>
<keyword evidence="2" id="KW-1185">Reference proteome</keyword>
<organism evidence="1 2">
    <name type="scientific">Leeuwenhoekiella polynyae</name>
    <dbReference type="NCBI Taxonomy" id="1550906"/>
    <lineage>
        <taxon>Bacteria</taxon>
        <taxon>Pseudomonadati</taxon>
        <taxon>Bacteroidota</taxon>
        <taxon>Flavobacteriia</taxon>
        <taxon>Flavobacteriales</taxon>
        <taxon>Flavobacteriaceae</taxon>
        <taxon>Leeuwenhoekiella</taxon>
    </lineage>
</organism>
<sequence length="49" mass="5475">MIKLGFNRNYVCSMGLLEKTVLSSNYSLTEPHLLYIISTHTKTTALSGK</sequence>
<reference evidence="1 2" key="1">
    <citation type="submission" date="2018-07" db="EMBL/GenBank/DDBJ databases">
        <title>Leeuwenhoekiella genomics.</title>
        <authorList>
            <person name="Tahon G."/>
            <person name="Willems A."/>
        </authorList>
    </citation>
    <scope>NUCLEOTIDE SEQUENCE [LARGE SCALE GENOMIC DNA]</scope>
    <source>
        <strain evidence="1 2">LMG 29608</strain>
    </source>
</reference>
<comment type="caution">
    <text evidence="1">The sequence shown here is derived from an EMBL/GenBank/DDBJ whole genome shotgun (WGS) entry which is preliminary data.</text>
</comment>
<protein>
    <submittedName>
        <fullName evidence="1">Uncharacterized protein</fullName>
    </submittedName>
</protein>
<name>A0A4Q0P528_9FLAO</name>
<dbReference type="Proteomes" id="UP000289859">
    <property type="component" value="Unassembled WGS sequence"/>
</dbReference>
<proteinExistence type="predicted"/>
<accession>A0A4Q0P528</accession>
<dbReference type="AlphaFoldDB" id="A0A4Q0P528"/>
<evidence type="ECO:0000313" key="1">
    <source>
        <dbReference type="EMBL" id="RXG21713.1"/>
    </source>
</evidence>
<evidence type="ECO:0000313" key="2">
    <source>
        <dbReference type="Proteomes" id="UP000289859"/>
    </source>
</evidence>